<evidence type="ECO:0000256" key="1">
    <source>
        <dbReference type="ARBA" id="ARBA00001933"/>
    </source>
</evidence>
<evidence type="ECO:0000313" key="4">
    <source>
        <dbReference type="EMBL" id="EDQ91040.1"/>
    </source>
</evidence>
<dbReference type="RefSeq" id="XP_001744337.1">
    <property type="nucleotide sequence ID" value="XM_001744285.1"/>
</dbReference>
<dbReference type="PANTHER" id="PTHR42699:SF1">
    <property type="entry name" value="CYSTATHIONINE GAMMA-SYNTHASE-RELATED"/>
    <property type="match status" value="1"/>
</dbReference>
<dbReference type="KEGG" id="mbr:MONBRDRAFT_6768"/>
<dbReference type="InterPro" id="IPR015424">
    <property type="entry name" value="PyrdxlP-dep_Trfase"/>
</dbReference>
<dbReference type="GO" id="GO:0003962">
    <property type="term" value="F:cystathionine gamma-synthase activity"/>
    <property type="evidence" value="ECO:0000318"/>
    <property type="project" value="GO_Central"/>
</dbReference>
<dbReference type="InterPro" id="IPR015422">
    <property type="entry name" value="PyrdxlP-dep_Trfase_small"/>
</dbReference>
<dbReference type="InterPro" id="IPR000277">
    <property type="entry name" value="Cys/Met-Metab_PyrdxlP-dep_enz"/>
</dbReference>
<keyword evidence="2 3" id="KW-0663">Pyridoxal phosphate</keyword>
<dbReference type="InterPro" id="IPR051750">
    <property type="entry name" value="Trans-sulfuration_enzymes"/>
</dbReference>
<dbReference type="GO" id="GO:0030170">
    <property type="term" value="F:pyridoxal phosphate binding"/>
    <property type="evidence" value="ECO:0007669"/>
    <property type="project" value="InterPro"/>
</dbReference>
<dbReference type="OMA" id="KVAKRCR"/>
<dbReference type="eggNOG" id="KOG0053">
    <property type="taxonomic scope" value="Eukaryota"/>
</dbReference>
<dbReference type="STRING" id="81824.A9UV92"/>
<dbReference type="GO" id="GO:0019346">
    <property type="term" value="P:transsulfuration"/>
    <property type="evidence" value="ECO:0000318"/>
    <property type="project" value="GO_Central"/>
</dbReference>
<sequence length="481" mass="52165">MPHWQNVIDYEEGDPRVVEALHCGYPRFVYPPAVRRLITALGARYAGPQQTVLPCPSLHTALRVQQHLLAAGIPPQALSIQDVGFEGVAAVVMPDTAAAAARTYWQHMGEIVSARLAQRVLGHLDGGRAWDPLPTSPATDPSHHLRRHIAALSQQDPDHIQLFSTGMGAVTACTRMLRRAAAGTNRAAAKAVVLGFPYVDTLKQLQHPHLGPGAHFLPGGDLDQLRALAAREPLLAIYVETPSNPLLRTVDMDALRAIADAAEVPVVVDDSIANYCNVDVLTPGLADVQVSSLTKSFSGRGNVMGGAMILNPRSAHFSVLQYHANCSPEPGLYRADAEALLHNSVNLEARTARTNASAERLADFLIDHPAVAAVHYPKFVTPEFYERIRRPTATGYGGLMSIDLRQPARAAAVHDALVLPKGPGFGTNFSLLCPYTLLAHYYELDFARTHGVEKSLLRMWVGLEDPDQLIDTWAHALTKAD</sequence>
<dbReference type="AlphaFoldDB" id="A9UV92"/>
<dbReference type="GeneID" id="5889548"/>
<dbReference type="PANTHER" id="PTHR42699">
    <property type="match status" value="1"/>
</dbReference>
<dbReference type="Proteomes" id="UP000001357">
    <property type="component" value="Unassembled WGS sequence"/>
</dbReference>
<dbReference type="Gene3D" id="3.90.1150.10">
    <property type="entry name" value="Aspartate Aminotransferase, domain 1"/>
    <property type="match status" value="1"/>
</dbReference>
<reference evidence="4 5" key="1">
    <citation type="journal article" date="2008" name="Nature">
        <title>The genome of the choanoflagellate Monosiga brevicollis and the origin of metazoans.</title>
        <authorList>
            <consortium name="JGI Sequencing"/>
            <person name="King N."/>
            <person name="Westbrook M.J."/>
            <person name="Young S.L."/>
            <person name="Kuo A."/>
            <person name="Abedin M."/>
            <person name="Chapman J."/>
            <person name="Fairclough S."/>
            <person name="Hellsten U."/>
            <person name="Isogai Y."/>
            <person name="Letunic I."/>
            <person name="Marr M."/>
            <person name="Pincus D."/>
            <person name="Putnam N."/>
            <person name="Rokas A."/>
            <person name="Wright K.J."/>
            <person name="Zuzow R."/>
            <person name="Dirks W."/>
            <person name="Good M."/>
            <person name="Goodstein D."/>
            <person name="Lemons D."/>
            <person name="Li W."/>
            <person name="Lyons J.B."/>
            <person name="Morris A."/>
            <person name="Nichols S."/>
            <person name="Richter D.J."/>
            <person name="Salamov A."/>
            <person name="Bork P."/>
            <person name="Lim W.A."/>
            <person name="Manning G."/>
            <person name="Miller W.T."/>
            <person name="McGinnis W."/>
            <person name="Shapiro H."/>
            <person name="Tjian R."/>
            <person name="Grigoriev I.V."/>
            <person name="Rokhsar D."/>
        </authorList>
    </citation>
    <scope>NUCLEOTIDE SEQUENCE [LARGE SCALE GENOMIC DNA]</scope>
    <source>
        <strain evidence="5">MX1 / ATCC 50154</strain>
    </source>
</reference>
<proteinExistence type="inferred from homology"/>
<comment type="cofactor">
    <cofactor evidence="1 3">
        <name>pyridoxal 5'-phosphate</name>
        <dbReference type="ChEBI" id="CHEBI:597326"/>
    </cofactor>
</comment>
<dbReference type="InParanoid" id="A9UV92"/>
<evidence type="ECO:0008006" key="6">
    <source>
        <dbReference type="Google" id="ProtNLM"/>
    </source>
</evidence>
<dbReference type="SUPFAM" id="SSF53383">
    <property type="entry name" value="PLP-dependent transferases"/>
    <property type="match status" value="1"/>
</dbReference>
<dbReference type="Gene3D" id="3.40.640.10">
    <property type="entry name" value="Type I PLP-dependent aspartate aminotransferase-like (Major domain)"/>
    <property type="match status" value="1"/>
</dbReference>
<dbReference type="EMBL" id="CH991546">
    <property type="protein sequence ID" value="EDQ91040.1"/>
    <property type="molecule type" value="Genomic_DNA"/>
</dbReference>
<evidence type="ECO:0000256" key="3">
    <source>
        <dbReference type="RuleBase" id="RU362118"/>
    </source>
</evidence>
<name>A9UV92_MONBE</name>
<accession>A9UV92</accession>
<organism evidence="4 5">
    <name type="scientific">Monosiga brevicollis</name>
    <name type="common">Choanoflagellate</name>
    <dbReference type="NCBI Taxonomy" id="81824"/>
    <lineage>
        <taxon>Eukaryota</taxon>
        <taxon>Choanoflagellata</taxon>
        <taxon>Craspedida</taxon>
        <taxon>Salpingoecidae</taxon>
        <taxon>Monosiga</taxon>
    </lineage>
</organism>
<evidence type="ECO:0000256" key="2">
    <source>
        <dbReference type="ARBA" id="ARBA00022898"/>
    </source>
</evidence>
<keyword evidence="5" id="KW-1185">Reference proteome</keyword>
<comment type="similarity">
    <text evidence="3">Belongs to the trans-sulfuration enzymes family.</text>
</comment>
<dbReference type="Pfam" id="PF01053">
    <property type="entry name" value="Cys_Met_Meta_PP"/>
    <property type="match status" value="1"/>
</dbReference>
<evidence type="ECO:0000313" key="5">
    <source>
        <dbReference type="Proteomes" id="UP000001357"/>
    </source>
</evidence>
<protein>
    <recommendedName>
        <fullName evidence="6">Cystathionine gamma-synthase</fullName>
    </recommendedName>
</protein>
<gene>
    <name evidence="4" type="ORF">MONBRDRAFT_6768</name>
</gene>
<dbReference type="InterPro" id="IPR015421">
    <property type="entry name" value="PyrdxlP-dep_Trfase_major"/>
</dbReference>